<sequence>MSSGEPNILVIGTLGQRQAAAINNVLFKINVRNPLNSNSWNSWSNDINLGLASAMYDSYIRSDELPEGEDKNLHLVIQKCLVTWLISNMNQSESDRALNYLTSYSETGEKKIEYKPSLLWTKMREYHASQSTYKCMTLQDTLDNVKQGISKDLLKHIDEWQNKLRALLEAREPISEEEKCSRLARSLNPKWRDKATDYIELGFNDLDTLTAKLKRAYKLQGSISSS</sequence>
<organism evidence="1 2">
    <name type="scientific">Cronartium quercuum f. sp. fusiforme G11</name>
    <dbReference type="NCBI Taxonomy" id="708437"/>
    <lineage>
        <taxon>Eukaryota</taxon>
        <taxon>Fungi</taxon>
        <taxon>Dikarya</taxon>
        <taxon>Basidiomycota</taxon>
        <taxon>Pucciniomycotina</taxon>
        <taxon>Pucciniomycetes</taxon>
        <taxon>Pucciniales</taxon>
        <taxon>Coleosporiaceae</taxon>
        <taxon>Cronartium</taxon>
    </lineage>
</organism>
<proteinExistence type="predicted"/>
<comment type="caution">
    <text evidence="1">The sequence shown here is derived from an EMBL/GenBank/DDBJ whole genome shotgun (WGS) entry which is preliminary data.</text>
</comment>
<dbReference type="AlphaFoldDB" id="A0A9P6NA04"/>
<keyword evidence="2" id="KW-1185">Reference proteome</keyword>
<dbReference type="Proteomes" id="UP000886653">
    <property type="component" value="Unassembled WGS sequence"/>
</dbReference>
<accession>A0A9P6NA04</accession>
<name>A0A9P6NA04_9BASI</name>
<evidence type="ECO:0000313" key="1">
    <source>
        <dbReference type="EMBL" id="KAG0141747.1"/>
    </source>
</evidence>
<gene>
    <name evidence="1" type="ORF">CROQUDRAFT_29294</name>
</gene>
<evidence type="ECO:0000313" key="2">
    <source>
        <dbReference type="Proteomes" id="UP000886653"/>
    </source>
</evidence>
<dbReference type="EMBL" id="MU167373">
    <property type="protein sequence ID" value="KAG0141747.1"/>
    <property type="molecule type" value="Genomic_DNA"/>
</dbReference>
<feature type="non-terminal residue" evidence="1">
    <location>
        <position position="226"/>
    </location>
</feature>
<protein>
    <submittedName>
        <fullName evidence="1">Uncharacterized protein</fullName>
    </submittedName>
</protein>
<reference evidence="1" key="1">
    <citation type="submission" date="2013-11" db="EMBL/GenBank/DDBJ databases">
        <title>Genome sequence of the fusiform rust pathogen reveals effectors for host alternation and coevolution with pine.</title>
        <authorList>
            <consortium name="DOE Joint Genome Institute"/>
            <person name="Smith K."/>
            <person name="Pendleton A."/>
            <person name="Kubisiak T."/>
            <person name="Anderson C."/>
            <person name="Salamov A."/>
            <person name="Aerts A."/>
            <person name="Riley R."/>
            <person name="Clum A."/>
            <person name="Lindquist E."/>
            <person name="Ence D."/>
            <person name="Campbell M."/>
            <person name="Kronenberg Z."/>
            <person name="Feau N."/>
            <person name="Dhillon B."/>
            <person name="Hamelin R."/>
            <person name="Burleigh J."/>
            <person name="Smith J."/>
            <person name="Yandell M."/>
            <person name="Nelson C."/>
            <person name="Grigoriev I."/>
            <person name="Davis J."/>
        </authorList>
    </citation>
    <scope>NUCLEOTIDE SEQUENCE</scope>
    <source>
        <strain evidence="1">G11</strain>
    </source>
</reference>